<sequence>MGFPCLSFEMWRGEASHLCELWGGRWRVAAAGRETTAEAPLCQRRGKSTSDPAINRLLSEMRGINTFEIAENGQVGEMRGINTFEIAENGQVGEREV</sequence>
<protein>
    <submittedName>
        <fullName evidence="1">Uncharacterized protein</fullName>
    </submittedName>
</protein>
<dbReference type="EMBL" id="LIRB01000143">
    <property type="protein sequence ID" value="KWX72911.1"/>
    <property type="molecule type" value="Genomic_DNA"/>
</dbReference>
<dbReference type="Proteomes" id="UP000070475">
    <property type="component" value="Unassembled WGS sequence"/>
</dbReference>
<reference evidence="1 2" key="1">
    <citation type="submission" date="2015-08" db="EMBL/GenBank/DDBJ databases">
        <title>Genomes of Paenibacillus riograndensis.</title>
        <authorList>
            <person name="Sant'Anna F.H."/>
            <person name="Souza R."/>
            <person name="Ambrosini A."/>
            <person name="Bach E."/>
            <person name="Fernandes G."/>
            <person name="Balsanelli E."/>
            <person name="Baura V.A."/>
            <person name="Pedrosa F.O."/>
            <person name="Souza E.M."/>
            <person name="Passaglia L."/>
        </authorList>
    </citation>
    <scope>NUCLEOTIDE SEQUENCE [LARGE SCALE GENOMIC DNA]</scope>
    <source>
        <strain evidence="1 2">CAS34</strain>
    </source>
</reference>
<evidence type="ECO:0000313" key="2">
    <source>
        <dbReference type="Proteomes" id="UP000070475"/>
    </source>
</evidence>
<dbReference type="PATRIC" id="fig|483937.3.peg.6151"/>
<organism evidence="1 2">
    <name type="scientific">Paenibacillus riograndensis</name>
    <dbReference type="NCBI Taxonomy" id="483937"/>
    <lineage>
        <taxon>Bacteria</taxon>
        <taxon>Bacillati</taxon>
        <taxon>Bacillota</taxon>
        <taxon>Bacilli</taxon>
        <taxon>Bacillales</taxon>
        <taxon>Paenibacillaceae</taxon>
        <taxon>Paenibacillus</taxon>
        <taxon>Paenibacillus sonchi group</taxon>
    </lineage>
</organism>
<evidence type="ECO:0000313" key="1">
    <source>
        <dbReference type="EMBL" id="KWX72911.1"/>
    </source>
</evidence>
<proteinExistence type="predicted"/>
<dbReference type="AlphaFoldDB" id="A0A132TNL8"/>
<name>A0A132TNL8_9BACL</name>
<gene>
    <name evidence="1" type="ORF">AMQ84_23620</name>
</gene>
<accession>A0A132TNL8</accession>
<keyword evidence="2" id="KW-1185">Reference proteome</keyword>
<comment type="caution">
    <text evidence="1">The sequence shown here is derived from an EMBL/GenBank/DDBJ whole genome shotgun (WGS) entry which is preliminary data.</text>
</comment>